<dbReference type="Pfam" id="PF06677">
    <property type="entry name" value="Auto_anti-p27"/>
    <property type="match status" value="1"/>
</dbReference>
<organism evidence="2 3">
    <name type="scientific">Apteryx mantelli</name>
    <name type="common">North Island brown kiwi</name>
    <dbReference type="NCBI Taxonomy" id="2696672"/>
    <lineage>
        <taxon>Eukaryota</taxon>
        <taxon>Metazoa</taxon>
        <taxon>Chordata</taxon>
        <taxon>Craniata</taxon>
        <taxon>Vertebrata</taxon>
        <taxon>Euteleostomi</taxon>
        <taxon>Archelosauria</taxon>
        <taxon>Archosauria</taxon>
        <taxon>Dinosauria</taxon>
        <taxon>Saurischia</taxon>
        <taxon>Theropoda</taxon>
        <taxon>Coelurosauria</taxon>
        <taxon>Aves</taxon>
        <taxon>Palaeognathae</taxon>
        <taxon>Apterygiformes</taxon>
        <taxon>Apterygidae</taxon>
        <taxon>Apteryx</taxon>
    </lineage>
</organism>
<dbReference type="InterPro" id="IPR009563">
    <property type="entry name" value="SSSCA1"/>
</dbReference>
<dbReference type="RefSeq" id="XP_067170903.1">
    <property type="nucleotide sequence ID" value="XM_067314802.1"/>
</dbReference>
<evidence type="ECO:0000256" key="1">
    <source>
        <dbReference type="SAM" id="MobiDB-lite"/>
    </source>
</evidence>
<proteinExistence type="predicted"/>
<protein>
    <submittedName>
        <fullName evidence="3">Protein ZNRD2 isoform X1</fullName>
    </submittedName>
</protein>
<dbReference type="InterPro" id="IPR051888">
    <property type="entry name" value="UPF0148_domain"/>
</dbReference>
<accession>A0ABM4G131</accession>
<feature type="region of interest" description="Disordered" evidence="1">
    <location>
        <begin position="90"/>
        <end position="141"/>
    </location>
</feature>
<dbReference type="PANTHER" id="PTHR16537:SF1">
    <property type="entry name" value="PROTEIN ZNRD2"/>
    <property type="match status" value="1"/>
</dbReference>
<keyword evidence="2" id="KW-1185">Reference proteome</keyword>
<reference evidence="3" key="1">
    <citation type="submission" date="2025-08" db="UniProtKB">
        <authorList>
            <consortium name="RefSeq"/>
        </authorList>
    </citation>
    <scope>IDENTIFICATION</scope>
    <source>
        <tissue evidence="3">Blood</tissue>
    </source>
</reference>
<gene>
    <name evidence="3" type="primary">ZNRD2</name>
</gene>
<evidence type="ECO:0000313" key="2">
    <source>
        <dbReference type="Proteomes" id="UP001652627"/>
    </source>
</evidence>
<dbReference type="PANTHER" id="PTHR16537">
    <property type="entry name" value="SJOEGREN SYNDROME/SCLERODERMA AUTOANTIGEN 1"/>
    <property type="match status" value="1"/>
</dbReference>
<sequence length="195" mass="20593">MALNAGASEPVWEPPPEAERKVLAARRERQERISHAMGEYLLRGYRMLGECCPDCGTILLQDKQRQLYCVACQELDSDADKDDPALNAQAALSQAREHQRAGASGGPRPAARRPEHCEGAAPPEPAAAAAPPAEPGPPEEAAEVLAAARAAVLRKLAWAARELPRSASAEAGVQLCALVRACAEALRGLQGLAPP</sequence>
<evidence type="ECO:0000313" key="3">
    <source>
        <dbReference type="RefSeq" id="XP_067170903.1"/>
    </source>
</evidence>
<name>A0ABM4G131_9AVES</name>
<dbReference type="Proteomes" id="UP001652627">
    <property type="component" value="Chromosome 37"/>
</dbReference>
<dbReference type="GeneID" id="136995086"/>